<sequence>MKFHLLSISLLVIPLFLSLTSNAAASDLVYDTDGHPLHPGKQYYILPVIRGHGGGLTMMPHHNHLCPLYVAQENMEVKSGLPLIFRPANPKDKVVRLSTDINIEFAAVTTCVMTTAWRLGDVEAPTNKRYVITGGFIGNPGQETVSNWFKIEKLGNKDYKLVFCPSVCKTCKVLCGDVEVLSEGGKRLLGLGGSKPLFRQSGLTSSLRSSFSSPKSGFVSTTNTKKVRMFFHHPSPSLFFKVQTTIDLTTSEEVIATGSILICICLNFLIMSSSINCLSFLPLPSSVWFRRVLGFRVKEGHYVLEVTGSSFTWYGGSGIVDFFVGHDGFVVIGEVAVMV</sequence>
<dbReference type="SMART" id="SM00452">
    <property type="entry name" value="STI"/>
    <property type="match status" value="1"/>
</dbReference>
<dbReference type="PANTHER" id="PTHR33107:SF5">
    <property type="entry name" value="KUNITZ TRYPSIN INHIBITOR 5"/>
    <property type="match status" value="1"/>
</dbReference>
<keyword evidence="3" id="KW-1185">Reference proteome</keyword>
<dbReference type="SUPFAM" id="SSF50386">
    <property type="entry name" value="STI-like"/>
    <property type="match status" value="1"/>
</dbReference>
<dbReference type="EMBL" id="JAMFTS010000004">
    <property type="protein sequence ID" value="KAJ4759602.1"/>
    <property type="molecule type" value="Genomic_DNA"/>
</dbReference>
<protein>
    <submittedName>
        <fullName evidence="2">Kunitz-type trypsin inhibitor</fullName>
    </submittedName>
</protein>
<dbReference type="Pfam" id="PF00197">
    <property type="entry name" value="Kunitz_legume"/>
    <property type="match status" value="1"/>
</dbReference>
<reference evidence="2" key="1">
    <citation type="submission" date="2022-08" db="EMBL/GenBank/DDBJ databases">
        <authorList>
            <person name="Marques A."/>
        </authorList>
    </citation>
    <scope>NUCLEOTIDE SEQUENCE</scope>
    <source>
        <strain evidence="2">RhyPub2mFocal</strain>
        <tissue evidence="2">Leaves</tissue>
    </source>
</reference>
<gene>
    <name evidence="2" type="ORF">LUZ62_069977</name>
</gene>
<dbReference type="GO" id="GO:0004866">
    <property type="term" value="F:endopeptidase inhibitor activity"/>
    <property type="evidence" value="ECO:0007669"/>
    <property type="project" value="InterPro"/>
</dbReference>
<comment type="caution">
    <text evidence="2">The sequence shown here is derived from an EMBL/GenBank/DDBJ whole genome shotgun (WGS) entry which is preliminary data.</text>
</comment>
<dbReference type="Gene3D" id="2.80.10.50">
    <property type="match status" value="1"/>
</dbReference>
<accession>A0AAV8CZH5</accession>
<dbReference type="InterPro" id="IPR002160">
    <property type="entry name" value="Prot_inh_Kunz-lg"/>
</dbReference>
<name>A0AAV8CZH5_9POAL</name>
<proteinExistence type="predicted"/>
<dbReference type="PROSITE" id="PS00283">
    <property type="entry name" value="SOYBEAN_KUNITZ"/>
    <property type="match status" value="1"/>
</dbReference>
<evidence type="ECO:0000256" key="1">
    <source>
        <dbReference type="SAM" id="SignalP"/>
    </source>
</evidence>
<feature type="chain" id="PRO_5043574798" evidence="1">
    <location>
        <begin position="26"/>
        <end position="339"/>
    </location>
</feature>
<keyword evidence="1" id="KW-0732">Signal</keyword>
<feature type="signal peptide" evidence="1">
    <location>
        <begin position="1"/>
        <end position="25"/>
    </location>
</feature>
<organism evidence="2 3">
    <name type="scientific">Rhynchospora pubera</name>
    <dbReference type="NCBI Taxonomy" id="906938"/>
    <lineage>
        <taxon>Eukaryota</taxon>
        <taxon>Viridiplantae</taxon>
        <taxon>Streptophyta</taxon>
        <taxon>Embryophyta</taxon>
        <taxon>Tracheophyta</taxon>
        <taxon>Spermatophyta</taxon>
        <taxon>Magnoliopsida</taxon>
        <taxon>Liliopsida</taxon>
        <taxon>Poales</taxon>
        <taxon>Cyperaceae</taxon>
        <taxon>Cyperoideae</taxon>
        <taxon>Rhynchosporeae</taxon>
        <taxon>Rhynchospora</taxon>
    </lineage>
</organism>
<dbReference type="PRINTS" id="PR00291">
    <property type="entry name" value="KUNITZINHBTR"/>
</dbReference>
<dbReference type="Proteomes" id="UP001140206">
    <property type="component" value="Chromosome 4"/>
</dbReference>
<dbReference type="CDD" id="cd23375">
    <property type="entry name" value="beta-trefoil_STI_VvMLP-like"/>
    <property type="match status" value="1"/>
</dbReference>
<dbReference type="InterPro" id="IPR011065">
    <property type="entry name" value="Kunitz_inhibitor_STI-like_sf"/>
</dbReference>
<dbReference type="PANTHER" id="PTHR33107">
    <property type="entry name" value="KUNITZ TRYPSIN INHIBITOR 2"/>
    <property type="match status" value="1"/>
</dbReference>
<evidence type="ECO:0000313" key="3">
    <source>
        <dbReference type="Proteomes" id="UP001140206"/>
    </source>
</evidence>
<dbReference type="AlphaFoldDB" id="A0AAV8CZH5"/>
<evidence type="ECO:0000313" key="2">
    <source>
        <dbReference type="EMBL" id="KAJ4759602.1"/>
    </source>
</evidence>